<keyword evidence="10 12" id="KW-0630">Potassium</keyword>
<feature type="binding site" evidence="12">
    <location>
        <position position="245"/>
    </location>
    <ligand>
        <name>substrate</name>
    </ligand>
</feature>
<protein>
    <recommendedName>
        <fullName evidence="3 12">Ribokinase</fullName>
        <shortName evidence="12">RK</shortName>
        <ecNumber evidence="2 12">2.7.1.15</ecNumber>
    </recommendedName>
</protein>
<dbReference type="PANTHER" id="PTHR10584">
    <property type="entry name" value="SUGAR KINASE"/>
    <property type="match status" value="1"/>
</dbReference>
<evidence type="ECO:0000313" key="16">
    <source>
        <dbReference type="Proteomes" id="UP000249082"/>
    </source>
</evidence>
<dbReference type="GO" id="GO:0019303">
    <property type="term" value="P:D-ribose catabolic process"/>
    <property type="evidence" value="ECO:0007669"/>
    <property type="project" value="UniProtKB-UniRule"/>
</dbReference>
<dbReference type="EC" id="2.7.1.15" evidence="2 12"/>
<keyword evidence="9 12" id="KW-0460">Magnesium</keyword>
<dbReference type="CDD" id="cd01174">
    <property type="entry name" value="ribokinase"/>
    <property type="match status" value="1"/>
</dbReference>
<comment type="catalytic activity">
    <reaction evidence="12">
        <text>D-ribose + ATP = D-ribose 5-phosphate + ADP + H(+)</text>
        <dbReference type="Rhea" id="RHEA:13697"/>
        <dbReference type="ChEBI" id="CHEBI:15378"/>
        <dbReference type="ChEBI" id="CHEBI:30616"/>
        <dbReference type="ChEBI" id="CHEBI:47013"/>
        <dbReference type="ChEBI" id="CHEBI:78346"/>
        <dbReference type="ChEBI" id="CHEBI:456216"/>
        <dbReference type="EC" id="2.7.1.15"/>
    </reaction>
</comment>
<evidence type="ECO:0000256" key="8">
    <source>
        <dbReference type="ARBA" id="ARBA00022840"/>
    </source>
</evidence>
<feature type="region of interest" description="Disordered" evidence="13">
    <location>
        <begin position="296"/>
        <end position="320"/>
    </location>
</feature>
<keyword evidence="7 12" id="KW-0418">Kinase</keyword>
<comment type="subunit">
    <text evidence="12">Homodimer.</text>
</comment>
<dbReference type="GO" id="GO:0004747">
    <property type="term" value="F:ribokinase activity"/>
    <property type="evidence" value="ECO:0007669"/>
    <property type="project" value="UniProtKB-UniRule"/>
</dbReference>
<dbReference type="PRINTS" id="PR00990">
    <property type="entry name" value="RIBOKINASE"/>
</dbReference>
<feature type="binding site" evidence="12">
    <location>
        <begin position="38"/>
        <end position="42"/>
    </location>
    <ligand>
        <name>substrate</name>
    </ligand>
</feature>
<dbReference type="Pfam" id="PF00294">
    <property type="entry name" value="PfkB"/>
    <property type="match status" value="1"/>
</dbReference>
<dbReference type="PANTHER" id="PTHR10584:SF166">
    <property type="entry name" value="RIBOKINASE"/>
    <property type="match status" value="1"/>
</dbReference>
<accession>A0A2W5NLF3</accession>
<gene>
    <name evidence="12" type="primary">rbsK</name>
    <name evidence="15" type="ORF">DI555_18485</name>
</gene>
<dbReference type="GO" id="GO:0046872">
    <property type="term" value="F:metal ion binding"/>
    <property type="evidence" value="ECO:0007669"/>
    <property type="project" value="UniProtKB-KW"/>
</dbReference>
<feature type="binding site" evidence="12">
    <location>
        <position position="173"/>
    </location>
    <ligand>
        <name>ATP</name>
        <dbReference type="ChEBI" id="CHEBI:30616"/>
    </ligand>
</feature>
<evidence type="ECO:0000256" key="6">
    <source>
        <dbReference type="ARBA" id="ARBA00022741"/>
    </source>
</evidence>
<evidence type="ECO:0000256" key="12">
    <source>
        <dbReference type="HAMAP-Rule" id="MF_01987"/>
    </source>
</evidence>
<feature type="domain" description="Carbohydrate kinase PfkB" evidence="14">
    <location>
        <begin position="5"/>
        <end position="286"/>
    </location>
</feature>
<dbReference type="EMBL" id="QFPX01000019">
    <property type="protein sequence ID" value="PZQ53059.1"/>
    <property type="molecule type" value="Genomic_DNA"/>
</dbReference>
<dbReference type="InterPro" id="IPR011611">
    <property type="entry name" value="PfkB_dom"/>
</dbReference>
<dbReference type="GO" id="GO:0005524">
    <property type="term" value="F:ATP binding"/>
    <property type="evidence" value="ECO:0007669"/>
    <property type="project" value="UniProtKB-UniRule"/>
</dbReference>
<dbReference type="SUPFAM" id="SSF53613">
    <property type="entry name" value="Ribokinase-like"/>
    <property type="match status" value="1"/>
</dbReference>
<dbReference type="UniPathway" id="UPA00916">
    <property type="reaction ID" value="UER00889"/>
</dbReference>
<feature type="binding site" evidence="12">
    <location>
        <begin position="213"/>
        <end position="218"/>
    </location>
    <ligand>
        <name>ATP</name>
        <dbReference type="ChEBI" id="CHEBI:30616"/>
    </ligand>
</feature>
<feature type="binding site" evidence="12">
    <location>
        <begin position="10"/>
        <end position="12"/>
    </location>
    <ligand>
        <name>substrate</name>
    </ligand>
</feature>
<comment type="caution">
    <text evidence="12">Lacks conserved residue(s) required for the propagation of feature annotation.</text>
</comment>
<dbReference type="PROSITE" id="PS00584">
    <property type="entry name" value="PFKB_KINASES_2"/>
    <property type="match status" value="1"/>
</dbReference>
<sequence>MAVHIFGSINLDIITSLDHLPRPGETVMAGATARLPGGKGANQAVAAARMGAETYMAGAVGEGDSGRWMLSRLRADGIDVSGVVTLPGADTGTAYIAVDAQGENQIIVVPGANAQWREAAAVSGGVLLAQLEVPVATLLPVFAGSRAIRILNGAPAVLEGRALFEHVDILIVNQHEVTAFLGLDAVPGNDDMAAIAESARGLLCREDQAVVVTLGAAGALAVHADRHLHVPALPVIPVDTIGAGDCFCGALAALLDEGRGLEEALPYAAAAAALCTLGQGAAPAMPMRAAVEDLVGRPAPEKPATEHALPIKKPSAASLS</sequence>
<comment type="function">
    <text evidence="12">Catalyzes the phosphorylation of ribose at O-5 in a reaction requiring ATP and magnesium. The resulting D-ribose-5-phosphate can then be used either for sythesis of nucleotides, histidine, and tryptophan, or as a component of the pentose phosphate pathway.</text>
</comment>
<feature type="compositionally biased region" description="Basic and acidic residues" evidence="13">
    <location>
        <begin position="296"/>
        <end position="305"/>
    </location>
</feature>
<keyword evidence="8 12" id="KW-0067">ATP-binding</keyword>
<evidence type="ECO:0000256" key="10">
    <source>
        <dbReference type="ARBA" id="ARBA00022958"/>
    </source>
</evidence>
<evidence type="ECO:0000256" key="1">
    <source>
        <dbReference type="ARBA" id="ARBA00005380"/>
    </source>
</evidence>
<dbReference type="InterPro" id="IPR029056">
    <property type="entry name" value="Ribokinase-like"/>
</dbReference>
<dbReference type="InterPro" id="IPR002173">
    <property type="entry name" value="Carboh/pur_kinase_PfkB_CS"/>
</dbReference>
<comment type="cofactor">
    <cofactor evidence="12">
        <name>Mg(2+)</name>
        <dbReference type="ChEBI" id="CHEBI:18420"/>
    </cofactor>
    <text evidence="12">Requires a divalent cation, most likely magnesium in vivo, as an electrophilic catalyst to aid phosphoryl group transfer. It is the chelate of the metal and the nucleotide that is the actual substrate.</text>
</comment>
<keyword evidence="6 12" id="KW-0547">Nucleotide-binding</keyword>
<name>A0A2W5NLF3_9SPHN</name>
<reference evidence="15 16" key="1">
    <citation type="submission" date="2017-08" db="EMBL/GenBank/DDBJ databases">
        <title>Infants hospitalized years apart are colonized by the same room-sourced microbial strains.</title>
        <authorList>
            <person name="Brooks B."/>
            <person name="Olm M.R."/>
            <person name="Firek B.A."/>
            <person name="Baker R."/>
            <person name="Thomas B.C."/>
            <person name="Morowitz M.J."/>
            <person name="Banfield J.F."/>
        </authorList>
    </citation>
    <scope>NUCLEOTIDE SEQUENCE [LARGE SCALE GENOMIC DNA]</scope>
    <source>
        <strain evidence="15">S2_005_002_R2_33</strain>
    </source>
</reference>
<keyword evidence="4 12" id="KW-0808">Transferase</keyword>
<dbReference type="AlphaFoldDB" id="A0A2W5NLF3"/>
<organism evidence="15 16">
    <name type="scientific">Novosphingobium pentaromativorans</name>
    <dbReference type="NCBI Taxonomy" id="205844"/>
    <lineage>
        <taxon>Bacteria</taxon>
        <taxon>Pseudomonadati</taxon>
        <taxon>Pseudomonadota</taxon>
        <taxon>Alphaproteobacteria</taxon>
        <taxon>Sphingomonadales</taxon>
        <taxon>Sphingomonadaceae</taxon>
        <taxon>Novosphingobium</taxon>
    </lineage>
</organism>
<comment type="caution">
    <text evidence="15">The sequence shown here is derived from an EMBL/GenBank/DDBJ whole genome shotgun (WGS) entry which is preliminary data.</text>
</comment>
<dbReference type="InterPro" id="IPR002139">
    <property type="entry name" value="Ribo/fructo_kinase"/>
</dbReference>
<comment type="activity regulation">
    <text evidence="12">Activated by a monovalent cation that binds near, but not in, the active site. The most likely occupant of the site in vivo is potassium. Ion binding induces a conformational change that may alter substrate affinity.</text>
</comment>
<keyword evidence="12" id="KW-0963">Cytoplasm</keyword>
<comment type="similarity">
    <text evidence="12">Belongs to the carbohydrate kinase PfkB family. Ribokinase subfamily.</text>
</comment>
<comment type="similarity">
    <text evidence="1">Belongs to the carbohydrate kinase pfkB family.</text>
</comment>
<evidence type="ECO:0000256" key="13">
    <source>
        <dbReference type="SAM" id="MobiDB-lite"/>
    </source>
</evidence>
<feature type="active site" description="Proton acceptor" evidence="12">
    <location>
        <position position="245"/>
    </location>
</feature>
<evidence type="ECO:0000256" key="3">
    <source>
        <dbReference type="ARBA" id="ARBA00016943"/>
    </source>
</evidence>
<proteinExistence type="inferred from homology"/>
<feature type="binding site" evidence="12">
    <location>
        <begin position="244"/>
        <end position="245"/>
    </location>
    <ligand>
        <name>ATP</name>
        <dbReference type="ChEBI" id="CHEBI:30616"/>
    </ligand>
</feature>
<dbReference type="Gene3D" id="3.40.1190.20">
    <property type="match status" value="1"/>
</dbReference>
<feature type="binding site" evidence="12">
    <location>
        <position position="275"/>
    </location>
    <ligand>
        <name>K(+)</name>
        <dbReference type="ChEBI" id="CHEBI:29103"/>
    </ligand>
</feature>
<dbReference type="GO" id="GO:0005829">
    <property type="term" value="C:cytosol"/>
    <property type="evidence" value="ECO:0007669"/>
    <property type="project" value="TreeGrafter"/>
</dbReference>
<feature type="binding site" evidence="12">
    <location>
        <position position="241"/>
    </location>
    <ligand>
        <name>K(+)</name>
        <dbReference type="ChEBI" id="CHEBI:29103"/>
    </ligand>
</feature>
<evidence type="ECO:0000256" key="11">
    <source>
        <dbReference type="ARBA" id="ARBA00023277"/>
    </source>
</evidence>
<evidence type="ECO:0000256" key="5">
    <source>
        <dbReference type="ARBA" id="ARBA00022723"/>
    </source>
</evidence>
<keyword evidence="11 12" id="KW-0119">Carbohydrate metabolism</keyword>
<keyword evidence="5 12" id="KW-0479">Metal-binding</keyword>
<feature type="binding site" evidence="12">
    <location>
        <position position="280"/>
    </location>
    <ligand>
        <name>K(+)</name>
        <dbReference type="ChEBI" id="CHEBI:29103"/>
    </ligand>
</feature>
<comment type="subcellular location">
    <subcellularLocation>
        <location evidence="12">Cytoplasm</location>
    </subcellularLocation>
</comment>
<evidence type="ECO:0000259" key="14">
    <source>
        <dbReference type="Pfam" id="PF00294"/>
    </source>
</evidence>
<evidence type="ECO:0000313" key="15">
    <source>
        <dbReference type="EMBL" id="PZQ53059.1"/>
    </source>
</evidence>
<evidence type="ECO:0000256" key="9">
    <source>
        <dbReference type="ARBA" id="ARBA00022842"/>
    </source>
</evidence>
<evidence type="ECO:0000256" key="4">
    <source>
        <dbReference type="ARBA" id="ARBA00022679"/>
    </source>
</evidence>
<evidence type="ECO:0000256" key="2">
    <source>
        <dbReference type="ARBA" id="ARBA00012035"/>
    </source>
</evidence>
<feature type="binding site" evidence="12">
    <location>
        <position position="278"/>
    </location>
    <ligand>
        <name>K(+)</name>
        <dbReference type="ChEBI" id="CHEBI:29103"/>
    </ligand>
</feature>
<feature type="binding site" evidence="12">
    <location>
        <position position="239"/>
    </location>
    <ligand>
        <name>K(+)</name>
        <dbReference type="ChEBI" id="CHEBI:29103"/>
    </ligand>
</feature>
<dbReference type="Proteomes" id="UP000249082">
    <property type="component" value="Unassembled WGS sequence"/>
</dbReference>
<dbReference type="InterPro" id="IPR011877">
    <property type="entry name" value="Ribokinase"/>
</dbReference>
<evidence type="ECO:0000256" key="7">
    <source>
        <dbReference type="ARBA" id="ARBA00022777"/>
    </source>
</evidence>
<comment type="pathway">
    <text evidence="12">Carbohydrate metabolism; D-ribose degradation; D-ribose 5-phosphate from beta-D-ribopyranose: step 2/2.</text>
</comment>
<dbReference type="HAMAP" id="MF_01987">
    <property type="entry name" value="Ribokinase"/>
    <property type="match status" value="1"/>
</dbReference>
<feature type="binding site" evidence="12">
    <location>
        <position position="132"/>
    </location>
    <ligand>
        <name>substrate</name>
    </ligand>
</feature>